<dbReference type="GO" id="GO:0005634">
    <property type="term" value="C:nucleus"/>
    <property type="evidence" value="ECO:0007669"/>
    <property type="project" value="UniProtKB-SubCell"/>
</dbReference>
<dbReference type="PROSITE" id="PS50071">
    <property type="entry name" value="HOMEOBOX_2"/>
    <property type="match status" value="1"/>
</dbReference>
<reference evidence="13" key="1">
    <citation type="submission" date="2022-07" db="EMBL/GenBank/DDBJ databases">
        <title>Chromosome-level genome of Muraenolepis orangiensis.</title>
        <authorList>
            <person name="Kim J."/>
        </authorList>
    </citation>
    <scope>NUCLEOTIDE SEQUENCE</scope>
    <source>
        <strain evidence="13">KU_S4_2022</strain>
        <tissue evidence="13">Muscle</tissue>
    </source>
</reference>
<evidence type="ECO:0000259" key="12">
    <source>
        <dbReference type="PROSITE" id="PS50071"/>
    </source>
</evidence>
<dbReference type="PANTHER" id="PTHR45664">
    <property type="entry name" value="PROTEIN ZERKNUELLT 1-RELATED"/>
    <property type="match status" value="1"/>
</dbReference>
<dbReference type="PANTHER" id="PTHR45664:SF7">
    <property type="entry name" value="HOMEOBOX PROTEIN HOX-B2"/>
    <property type="match status" value="1"/>
</dbReference>
<dbReference type="CDD" id="cd00086">
    <property type="entry name" value="homeodomain"/>
    <property type="match status" value="1"/>
</dbReference>
<evidence type="ECO:0000256" key="6">
    <source>
        <dbReference type="ARBA" id="ARBA00023163"/>
    </source>
</evidence>
<dbReference type="EMBL" id="JANIIK010000047">
    <property type="protein sequence ID" value="KAJ3600769.1"/>
    <property type="molecule type" value="Genomic_DNA"/>
</dbReference>
<feature type="DNA-binding region" description="Homeobox" evidence="9">
    <location>
        <begin position="188"/>
        <end position="247"/>
    </location>
</feature>
<evidence type="ECO:0000256" key="10">
    <source>
        <dbReference type="RuleBase" id="RU000682"/>
    </source>
</evidence>
<feature type="compositionally biased region" description="Basic and acidic residues" evidence="11">
    <location>
        <begin position="249"/>
        <end position="260"/>
    </location>
</feature>
<dbReference type="GO" id="GO:0000978">
    <property type="term" value="F:RNA polymerase II cis-regulatory region sequence-specific DNA binding"/>
    <property type="evidence" value="ECO:0007669"/>
    <property type="project" value="TreeGrafter"/>
</dbReference>
<evidence type="ECO:0000256" key="5">
    <source>
        <dbReference type="ARBA" id="ARBA00023155"/>
    </source>
</evidence>
<dbReference type="InterPro" id="IPR017970">
    <property type="entry name" value="Homeobox_CS"/>
</dbReference>
<keyword evidence="14" id="KW-1185">Reference proteome</keyword>
<evidence type="ECO:0000256" key="11">
    <source>
        <dbReference type="SAM" id="MobiDB-lite"/>
    </source>
</evidence>
<gene>
    <name evidence="13" type="ORF">NHX12_031744</name>
</gene>
<keyword evidence="4 9" id="KW-0238">DNA-binding</keyword>
<keyword evidence="5 9" id="KW-0371">Homeobox</keyword>
<keyword evidence="2" id="KW-0217">Developmental protein</keyword>
<feature type="region of interest" description="Disordered" evidence="11">
    <location>
        <begin position="240"/>
        <end position="380"/>
    </location>
</feature>
<dbReference type="AlphaFoldDB" id="A0A9Q0E4C7"/>
<evidence type="ECO:0000256" key="1">
    <source>
        <dbReference type="ARBA" id="ARBA00004123"/>
    </source>
</evidence>
<dbReference type="Pfam" id="PF00046">
    <property type="entry name" value="Homeodomain"/>
    <property type="match status" value="1"/>
</dbReference>
<feature type="compositionally biased region" description="Low complexity" evidence="11">
    <location>
        <begin position="301"/>
        <end position="316"/>
    </location>
</feature>
<evidence type="ECO:0000256" key="3">
    <source>
        <dbReference type="ARBA" id="ARBA00023015"/>
    </source>
</evidence>
<dbReference type="PROSITE" id="PS00027">
    <property type="entry name" value="HOMEOBOX_1"/>
    <property type="match status" value="1"/>
</dbReference>
<dbReference type="Gene3D" id="1.10.10.60">
    <property type="entry name" value="Homeodomain-like"/>
    <property type="match status" value="1"/>
</dbReference>
<organism evidence="13 14">
    <name type="scientific">Muraenolepis orangiensis</name>
    <name type="common">Patagonian moray cod</name>
    <dbReference type="NCBI Taxonomy" id="630683"/>
    <lineage>
        <taxon>Eukaryota</taxon>
        <taxon>Metazoa</taxon>
        <taxon>Chordata</taxon>
        <taxon>Craniata</taxon>
        <taxon>Vertebrata</taxon>
        <taxon>Euteleostomi</taxon>
        <taxon>Actinopterygii</taxon>
        <taxon>Neopterygii</taxon>
        <taxon>Teleostei</taxon>
        <taxon>Neoteleostei</taxon>
        <taxon>Acanthomorphata</taxon>
        <taxon>Zeiogadaria</taxon>
        <taxon>Gadariae</taxon>
        <taxon>Gadiformes</taxon>
        <taxon>Muraenolepidoidei</taxon>
        <taxon>Muraenolepididae</taxon>
        <taxon>Muraenolepis</taxon>
    </lineage>
</organism>
<dbReference type="InterPro" id="IPR001827">
    <property type="entry name" value="Homeobox_Antennapedia_CS"/>
</dbReference>
<sequence>MNFEFEREIGFINSQPSLAECLTSFPAVLESFQTSSIKGSTVIPPPFEHTIPSLSPSCTASQPRPTARSQQSRRTSTNNGLLHQATHHHRGGTQQHPAPCPPGQAPGPATAPSTGGPVGLAHEFPWMKEKKSAKKCPKPGNSSSNGGAISVPTASSSPSPAASGYASAGVESPTDPNQAGLDCGGAGSRRLRTAYTNTQLLELEKEFHFNKYLCRPRRVEIAALLDLTERQVKVWFQNRRMKHKRQTTHHREGGGAHDAGDPGGFEPLEGADASSPYSSQPLEASGTGGASSDPDGEPGNSNSSSAAAVSISTSYANDTRDNAQQPTPEEGGCVSRPETTTQPLPVASGPADTPPPPTHRRSPSSSSSSFTPTPTADHPCRTMRAEEVVGRGASALGVVVSLPDCTTFSEHERDSSSITCNTTTTAIAACSSSSSAGPATASSSLSASSSSTASSSLPDLNFFSGDSCLQMSDALSPSLQSSLDSPVDFSEEDFDLFTSTLCTIDLQHLNF</sequence>
<comment type="subcellular location">
    <subcellularLocation>
        <location evidence="1 9 10">Nucleus</location>
    </subcellularLocation>
</comment>
<evidence type="ECO:0000256" key="9">
    <source>
        <dbReference type="PROSITE-ProRule" id="PRU00108"/>
    </source>
</evidence>
<dbReference type="SMART" id="SM00389">
    <property type="entry name" value="HOX"/>
    <property type="match status" value="1"/>
</dbReference>
<keyword evidence="6" id="KW-0804">Transcription</keyword>
<evidence type="ECO:0000256" key="4">
    <source>
        <dbReference type="ARBA" id="ARBA00023125"/>
    </source>
</evidence>
<dbReference type="Proteomes" id="UP001148018">
    <property type="component" value="Unassembled WGS sequence"/>
</dbReference>
<keyword evidence="7 9" id="KW-0539">Nucleus</keyword>
<name>A0A9Q0E4C7_9TELE</name>
<feature type="region of interest" description="Disordered" evidence="11">
    <location>
        <begin position="43"/>
        <end position="185"/>
    </location>
</feature>
<evidence type="ECO:0000256" key="2">
    <source>
        <dbReference type="ARBA" id="ARBA00022473"/>
    </source>
</evidence>
<proteinExistence type="inferred from homology"/>
<comment type="similarity">
    <text evidence="8">Belongs to the Antp homeobox family. Proboscipedia subfamily.</text>
</comment>
<evidence type="ECO:0000256" key="7">
    <source>
        <dbReference type="ARBA" id="ARBA00023242"/>
    </source>
</evidence>
<dbReference type="PRINTS" id="PR00024">
    <property type="entry name" value="HOMEOBOX"/>
</dbReference>
<dbReference type="GO" id="GO:0000981">
    <property type="term" value="F:DNA-binding transcription factor activity, RNA polymerase II-specific"/>
    <property type="evidence" value="ECO:0007669"/>
    <property type="project" value="InterPro"/>
</dbReference>
<feature type="compositionally biased region" description="Low complexity" evidence="11">
    <location>
        <begin position="148"/>
        <end position="168"/>
    </location>
</feature>
<evidence type="ECO:0000256" key="8">
    <source>
        <dbReference type="ARBA" id="ARBA00038135"/>
    </source>
</evidence>
<dbReference type="InterPro" id="IPR020479">
    <property type="entry name" value="HD_metazoa"/>
</dbReference>
<feature type="compositionally biased region" description="Low complexity" evidence="11">
    <location>
        <begin position="106"/>
        <end position="115"/>
    </location>
</feature>
<dbReference type="PROSITE" id="PS00032">
    <property type="entry name" value="ANTENNAPEDIA"/>
    <property type="match status" value="1"/>
</dbReference>
<feature type="compositionally biased region" description="Polar residues" evidence="11">
    <location>
        <begin position="52"/>
        <end position="81"/>
    </location>
</feature>
<protein>
    <recommendedName>
        <fullName evidence="12">Homeobox domain-containing protein</fullName>
    </recommendedName>
</protein>
<feature type="compositionally biased region" description="Low complexity" evidence="11">
    <location>
        <begin position="363"/>
        <end position="375"/>
    </location>
</feature>
<dbReference type="SUPFAM" id="SSF46689">
    <property type="entry name" value="Homeodomain-like"/>
    <property type="match status" value="1"/>
</dbReference>
<comment type="caution">
    <text evidence="13">The sequence shown here is derived from an EMBL/GenBank/DDBJ whole genome shotgun (WGS) entry which is preliminary data.</text>
</comment>
<evidence type="ECO:0000313" key="14">
    <source>
        <dbReference type="Proteomes" id="UP001148018"/>
    </source>
</evidence>
<dbReference type="OrthoDB" id="6159439at2759"/>
<dbReference type="InterPro" id="IPR009057">
    <property type="entry name" value="Homeodomain-like_sf"/>
</dbReference>
<dbReference type="FunFam" id="1.10.10.60:FF:000145">
    <property type="entry name" value="homeobox protein Hox-A2"/>
    <property type="match status" value="1"/>
</dbReference>
<accession>A0A9Q0E4C7</accession>
<feature type="domain" description="Homeobox" evidence="12">
    <location>
        <begin position="186"/>
        <end position="246"/>
    </location>
</feature>
<evidence type="ECO:0000313" key="13">
    <source>
        <dbReference type="EMBL" id="KAJ3600769.1"/>
    </source>
</evidence>
<keyword evidence="3" id="KW-0805">Transcription regulation</keyword>
<dbReference type="InterPro" id="IPR001356">
    <property type="entry name" value="HD"/>
</dbReference>